<sequence length="226" mass="26432">MRAEGMMLIHFSFFTYVSIRSTHTTYDPIIHLQRLFFQKKVDRISWVYPLPVSPDGLPSLADLAQIKIPKPAKMAYKSRITQVLVHGKEMVRCQSVLQANRKKLCCLRFSCLLTHRHRLLSHLIPQYSASIPSMLPAVNLELEHDLRLPHFPSPVQTRRPSLVNHWNRRHNWRNASSRRKLARARRREAFDTVWSAFVLSMCASQRFSRRFLLRMASLSTVTSSRK</sequence>
<proteinExistence type="predicted"/>
<evidence type="ECO:0000313" key="1">
    <source>
        <dbReference type="EMBL" id="KAE9384929.1"/>
    </source>
</evidence>
<evidence type="ECO:0000313" key="2">
    <source>
        <dbReference type="Proteomes" id="UP000799118"/>
    </source>
</evidence>
<dbReference type="AlphaFoldDB" id="A0A6A4GH30"/>
<protein>
    <submittedName>
        <fullName evidence="1">Uncharacterized protein</fullName>
    </submittedName>
</protein>
<accession>A0A6A4GH30</accession>
<gene>
    <name evidence="1" type="ORF">BT96DRAFT_615653</name>
</gene>
<organism evidence="1 2">
    <name type="scientific">Gymnopus androsaceus JB14</name>
    <dbReference type="NCBI Taxonomy" id="1447944"/>
    <lineage>
        <taxon>Eukaryota</taxon>
        <taxon>Fungi</taxon>
        <taxon>Dikarya</taxon>
        <taxon>Basidiomycota</taxon>
        <taxon>Agaricomycotina</taxon>
        <taxon>Agaricomycetes</taxon>
        <taxon>Agaricomycetidae</taxon>
        <taxon>Agaricales</taxon>
        <taxon>Marasmiineae</taxon>
        <taxon>Omphalotaceae</taxon>
        <taxon>Gymnopus</taxon>
    </lineage>
</organism>
<reference evidence="1" key="1">
    <citation type="journal article" date="2019" name="Environ. Microbiol.">
        <title>Fungal ecological strategies reflected in gene transcription - a case study of two litter decomposers.</title>
        <authorList>
            <person name="Barbi F."/>
            <person name="Kohler A."/>
            <person name="Barry K."/>
            <person name="Baskaran P."/>
            <person name="Daum C."/>
            <person name="Fauchery L."/>
            <person name="Ihrmark K."/>
            <person name="Kuo A."/>
            <person name="LaButti K."/>
            <person name="Lipzen A."/>
            <person name="Morin E."/>
            <person name="Grigoriev I.V."/>
            <person name="Henrissat B."/>
            <person name="Lindahl B."/>
            <person name="Martin F."/>
        </authorList>
    </citation>
    <scope>NUCLEOTIDE SEQUENCE</scope>
    <source>
        <strain evidence="1">JB14</strain>
    </source>
</reference>
<name>A0A6A4GH30_9AGAR</name>
<dbReference type="Proteomes" id="UP000799118">
    <property type="component" value="Unassembled WGS sequence"/>
</dbReference>
<keyword evidence="2" id="KW-1185">Reference proteome</keyword>
<dbReference type="EMBL" id="ML770057">
    <property type="protein sequence ID" value="KAE9384929.1"/>
    <property type="molecule type" value="Genomic_DNA"/>
</dbReference>